<comment type="similarity">
    <text evidence="13">Belongs to the class I-like SAM-binding methyltransferase superfamily. RsmB/NOP family.</text>
</comment>
<evidence type="ECO:0000256" key="6">
    <source>
        <dbReference type="ARBA" id="ARBA00022603"/>
    </source>
</evidence>
<dbReference type="Gene3D" id="3.40.50.150">
    <property type="entry name" value="Vaccinia Virus protein VP39"/>
    <property type="match status" value="1"/>
</dbReference>
<evidence type="ECO:0000256" key="11">
    <source>
        <dbReference type="ARBA" id="ARBA00031088"/>
    </source>
</evidence>
<dbReference type="STRING" id="690567.1844"/>
<keyword evidence="8 13" id="KW-0949">S-adenosyl-L-methionine</keyword>
<evidence type="ECO:0000313" key="15">
    <source>
        <dbReference type="EMBL" id="CFX77304.1"/>
    </source>
</evidence>
<dbReference type="InterPro" id="IPR054728">
    <property type="entry name" value="RsmB-like_ferredoxin"/>
</dbReference>
<proteinExistence type="inferred from homology"/>
<dbReference type="Proteomes" id="UP000045545">
    <property type="component" value="Unassembled WGS sequence"/>
</dbReference>
<dbReference type="EC" id="2.1.1.176" evidence="3"/>
<dbReference type="PROSITE" id="PS51686">
    <property type="entry name" value="SAM_MT_RSMB_NOP"/>
    <property type="match status" value="1"/>
</dbReference>
<dbReference type="PANTHER" id="PTHR22807">
    <property type="entry name" value="NOP2 YEAST -RELATED NOL1/NOP2/FMU SUN DOMAIN-CONTAINING"/>
    <property type="match status" value="1"/>
</dbReference>
<comment type="subcellular location">
    <subcellularLocation>
        <location evidence="2">Cytoplasm</location>
    </subcellularLocation>
</comment>
<sequence length="457" mass="51776">MQVKEDTKGTPVARELALNILYEVMEKGAYANICLENKLRNSQLSPNDKNLVTEIVNGSVRMIKHLDWVLNLFLRKPIDKQNPWLRNILRMSAYQVLFMDRIPNYAVVNDAVDLCRQKCSKALAAVCNGVLRNLIRERGKYVYPPADSIEYLAIYYSQPDWLVKKWVDEYGREAAQAMLYYLNQRVQLTLRHNSLKADRTTVLQELAAEGIQAVASPIIPWSIRVESMDKSLEGLKSFQKGQFYVQNEAAMLAGVIVAPQPGERVLDLCCGVGGKTTHFAEMMDNQGHIEAVDLHEHKIKLLKTNCHRLGVTIVEGVQKDILQIKPVPNRNRVFLDAPCSGLGVLNRRSDSRWRKEPAEIAKLNELQKNLLSVAGQAVLPGGVLVYSTCTVNRLENEAVVNDFLKYNPDYKLEAIDRQVDFLPLDQTDRQAARLGFLTLLPGKYGMDGMFYARMRRG</sequence>
<comment type="catalytic activity">
    <reaction evidence="12">
        <text>cytidine(967) in 16S rRNA + S-adenosyl-L-methionine = 5-methylcytidine(967) in 16S rRNA + S-adenosyl-L-homocysteine + H(+)</text>
        <dbReference type="Rhea" id="RHEA:42748"/>
        <dbReference type="Rhea" id="RHEA-COMP:10219"/>
        <dbReference type="Rhea" id="RHEA-COMP:10220"/>
        <dbReference type="ChEBI" id="CHEBI:15378"/>
        <dbReference type="ChEBI" id="CHEBI:57856"/>
        <dbReference type="ChEBI" id="CHEBI:59789"/>
        <dbReference type="ChEBI" id="CHEBI:74483"/>
        <dbReference type="ChEBI" id="CHEBI:82748"/>
        <dbReference type="EC" id="2.1.1.176"/>
    </reaction>
</comment>
<protein>
    <recommendedName>
        <fullName evidence="3">16S rRNA (cytosine(967)-C(5))-methyltransferase</fullName>
        <ecNumber evidence="3">2.1.1.176</ecNumber>
    </recommendedName>
    <alternativeName>
        <fullName evidence="10">16S rRNA m5C967 methyltransferase</fullName>
    </alternativeName>
    <alternativeName>
        <fullName evidence="11">rRNA (cytosine-C(5)-)-methyltransferase RsmB</fullName>
    </alternativeName>
</protein>
<keyword evidence="9 13" id="KW-0694">RNA-binding</keyword>
<evidence type="ECO:0000256" key="12">
    <source>
        <dbReference type="ARBA" id="ARBA00047283"/>
    </source>
</evidence>
<dbReference type="Pfam" id="PF22458">
    <property type="entry name" value="RsmF-B_ferredox"/>
    <property type="match status" value="1"/>
</dbReference>
<dbReference type="Pfam" id="PF01029">
    <property type="entry name" value="NusB"/>
    <property type="match status" value="1"/>
</dbReference>
<dbReference type="GO" id="GO:0003723">
    <property type="term" value="F:RNA binding"/>
    <property type="evidence" value="ECO:0007669"/>
    <property type="project" value="UniProtKB-UniRule"/>
</dbReference>
<evidence type="ECO:0000256" key="13">
    <source>
        <dbReference type="PROSITE-ProRule" id="PRU01023"/>
    </source>
</evidence>
<dbReference type="Gene3D" id="3.30.70.1170">
    <property type="entry name" value="Sun protein, domain 3"/>
    <property type="match status" value="1"/>
</dbReference>
<keyword evidence="16" id="KW-1185">Reference proteome</keyword>
<dbReference type="InterPro" id="IPR049560">
    <property type="entry name" value="MeTrfase_RsmB-F_NOP2_cat"/>
</dbReference>
<evidence type="ECO:0000256" key="2">
    <source>
        <dbReference type="ARBA" id="ARBA00004496"/>
    </source>
</evidence>
<dbReference type="InterPro" id="IPR006027">
    <property type="entry name" value="NusB_RsmB_TIM44"/>
</dbReference>
<dbReference type="AlphaFoldDB" id="A0A0E4GB38"/>
<dbReference type="InterPro" id="IPR035926">
    <property type="entry name" value="NusB-like_sf"/>
</dbReference>
<organism evidence="15 16">
    <name type="scientific">Syntrophomonas zehnderi OL-4</name>
    <dbReference type="NCBI Taxonomy" id="690567"/>
    <lineage>
        <taxon>Bacteria</taxon>
        <taxon>Bacillati</taxon>
        <taxon>Bacillota</taxon>
        <taxon>Clostridia</taxon>
        <taxon>Eubacteriales</taxon>
        <taxon>Syntrophomonadaceae</taxon>
        <taxon>Syntrophomonas</taxon>
    </lineage>
</organism>
<evidence type="ECO:0000256" key="7">
    <source>
        <dbReference type="ARBA" id="ARBA00022679"/>
    </source>
</evidence>
<evidence type="ECO:0000256" key="9">
    <source>
        <dbReference type="ARBA" id="ARBA00022884"/>
    </source>
</evidence>
<evidence type="ECO:0000313" key="16">
    <source>
        <dbReference type="Proteomes" id="UP000045545"/>
    </source>
</evidence>
<keyword evidence="7 13" id="KW-0808">Transferase</keyword>
<keyword evidence="6 13" id="KW-0489">Methyltransferase</keyword>
<evidence type="ECO:0000259" key="14">
    <source>
        <dbReference type="PROSITE" id="PS51686"/>
    </source>
</evidence>
<name>A0A0E4GB38_9FIRM</name>
<dbReference type="InterPro" id="IPR023267">
    <property type="entry name" value="RCMT"/>
</dbReference>
<dbReference type="GO" id="GO:0005737">
    <property type="term" value="C:cytoplasm"/>
    <property type="evidence" value="ECO:0007669"/>
    <property type="project" value="UniProtKB-SubCell"/>
</dbReference>
<feature type="binding site" evidence="13">
    <location>
        <position position="336"/>
    </location>
    <ligand>
        <name>S-adenosyl-L-methionine</name>
        <dbReference type="ChEBI" id="CHEBI:59789"/>
    </ligand>
</feature>
<reference evidence="15 16" key="1">
    <citation type="submission" date="2015-03" db="EMBL/GenBank/DDBJ databases">
        <authorList>
            <person name="Murphy D."/>
        </authorList>
    </citation>
    <scope>NUCLEOTIDE SEQUENCE [LARGE SCALE GENOMIC DNA]</scope>
    <source>
        <strain evidence="15 16">OL-4</strain>
    </source>
</reference>
<dbReference type="EMBL" id="CGIH01000029">
    <property type="protein sequence ID" value="CFX77304.1"/>
    <property type="molecule type" value="Genomic_DNA"/>
</dbReference>
<dbReference type="NCBIfam" id="TIGR00563">
    <property type="entry name" value="rsmB"/>
    <property type="match status" value="1"/>
</dbReference>
<evidence type="ECO:0000256" key="8">
    <source>
        <dbReference type="ARBA" id="ARBA00022691"/>
    </source>
</evidence>
<gene>
    <name evidence="15" type="ORF">1844</name>
</gene>
<feature type="binding site" evidence="13">
    <location>
        <position position="293"/>
    </location>
    <ligand>
        <name>S-adenosyl-L-methionine</name>
        <dbReference type="ChEBI" id="CHEBI:59789"/>
    </ligand>
</feature>
<dbReference type="PANTHER" id="PTHR22807:SF53">
    <property type="entry name" value="RIBOSOMAL RNA SMALL SUBUNIT METHYLTRANSFERASE B-RELATED"/>
    <property type="match status" value="1"/>
</dbReference>
<dbReference type="InterPro" id="IPR029063">
    <property type="entry name" value="SAM-dependent_MTases_sf"/>
</dbReference>
<comment type="function">
    <text evidence="1">Specifically methylates the cytosine at position 967 (m5C967) of 16S rRNA.</text>
</comment>
<feature type="domain" description="SAM-dependent MTase RsmB/NOP-type" evidence="14">
    <location>
        <begin position="178"/>
        <end position="457"/>
    </location>
</feature>
<dbReference type="OrthoDB" id="9810297at2"/>
<evidence type="ECO:0000256" key="3">
    <source>
        <dbReference type="ARBA" id="ARBA00012140"/>
    </source>
</evidence>
<dbReference type="SUPFAM" id="SSF53335">
    <property type="entry name" value="S-adenosyl-L-methionine-dependent methyltransferases"/>
    <property type="match status" value="1"/>
</dbReference>
<comment type="caution">
    <text evidence="13">Lacks conserved residue(s) required for the propagation of feature annotation.</text>
</comment>
<feature type="active site" description="Nucleophile" evidence="13">
    <location>
        <position position="389"/>
    </location>
</feature>
<dbReference type="GO" id="GO:0006355">
    <property type="term" value="P:regulation of DNA-templated transcription"/>
    <property type="evidence" value="ECO:0007669"/>
    <property type="project" value="InterPro"/>
</dbReference>
<dbReference type="CDD" id="cd02440">
    <property type="entry name" value="AdoMet_MTases"/>
    <property type="match status" value="1"/>
</dbReference>
<dbReference type="Gene3D" id="1.10.940.10">
    <property type="entry name" value="NusB-like"/>
    <property type="match status" value="1"/>
</dbReference>
<dbReference type="RefSeq" id="WP_046498005.1">
    <property type="nucleotide sequence ID" value="NZ_CGIH01000029.1"/>
</dbReference>
<feature type="binding site" evidence="13">
    <location>
        <position position="320"/>
    </location>
    <ligand>
        <name>S-adenosyl-L-methionine</name>
        <dbReference type="ChEBI" id="CHEBI:59789"/>
    </ligand>
</feature>
<accession>A0A0E4GB38</accession>
<keyword evidence="5" id="KW-0698">rRNA processing</keyword>
<evidence type="ECO:0000256" key="10">
    <source>
        <dbReference type="ARBA" id="ARBA00030399"/>
    </source>
</evidence>
<dbReference type="GO" id="GO:0008649">
    <property type="term" value="F:rRNA methyltransferase activity"/>
    <property type="evidence" value="ECO:0007669"/>
    <property type="project" value="InterPro"/>
</dbReference>
<dbReference type="InterPro" id="IPR004573">
    <property type="entry name" value="rRNA_ssu_MeTfrase_B"/>
</dbReference>
<keyword evidence="4" id="KW-0963">Cytoplasm</keyword>
<dbReference type="Pfam" id="PF01189">
    <property type="entry name" value="Methyltr_RsmB-F"/>
    <property type="match status" value="1"/>
</dbReference>
<evidence type="ECO:0000256" key="5">
    <source>
        <dbReference type="ARBA" id="ARBA00022552"/>
    </source>
</evidence>
<dbReference type="SUPFAM" id="SSF48013">
    <property type="entry name" value="NusB-like"/>
    <property type="match status" value="1"/>
</dbReference>
<evidence type="ECO:0000256" key="4">
    <source>
        <dbReference type="ARBA" id="ARBA00022490"/>
    </source>
</evidence>
<dbReference type="InterPro" id="IPR001678">
    <property type="entry name" value="MeTrfase_RsmB-F_NOP2_dom"/>
</dbReference>
<dbReference type="NCBIfam" id="NF011494">
    <property type="entry name" value="PRK14902.1"/>
    <property type="match status" value="1"/>
</dbReference>
<evidence type="ECO:0000256" key="1">
    <source>
        <dbReference type="ARBA" id="ARBA00002724"/>
    </source>
</evidence>
<dbReference type="PRINTS" id="PR02008">
    <property type="entry name" value="RCMTFAMILY"/>
</dbReference>